<keyword evidence="2" id="KW-1133">Transmembrane helix</keyword>
<evidence type="ECO:0000313" key="4">
    <source>
        <dbReference type="Proteomes" id="UP001446871"/>
    </source>
</evidence>
<organism evidence="3 4">
    <name type="scientific">Apiospora saccharicola</name>
    <dbReference type="NCBI Taxonomy" id="335842"/>
    <lineage>
        <taxon>Eukaryota</taxon>
        <taxon>Fungi</taxon>
        <taxon>Dikarya</taxon>
        <taxon>Ascomycota</taxon>
        <taxon>Pezizomycotina</taxon>
        <taxon>Sordariomycetes</taxon>
        <taxon>Xylariomycetidae</taxon>
        <taxon>Amphisphaeriales</taxon>
        <taxon>Apiosporaceae</taxon>
        <taxon>Apiospora</taxon>
    </lineage>
</organism>
<protein>
    <recommendedName>
        <fullName evidence="5">Mid2 domain-containing protein</fullName>
    </recommendedName>
</protein>
<dbReference type="EMBL" id="JAQQWM010000004">
    <property type="protein sequence ID" value="KAK8067756.1"/>
    <property type="molecule type" value="Genomic_DNA"/>
</dbReference>
<feature type="region of interest" description="Disordered" evidence="1">
    <location>
        <begin position="218"/>
        <end position="246"/>
    </location>
</feature>
<gene>
    <name evidence="3" type="ORF">PG996_006868</name>
</gene>
<feature type="compositionally biased region" description="Low complexity" evidence="1">
    <location>
        <begin position="111"/>
        <end position="124"/>
    </location>
</feature>
<feature type="region of interest" description="Disordered" evidence="1">
    <location>
        <begin position="111"/>
        <end position="130"/>
    </location>
</feature>
<keyword evidence="2" id="KW-0812">Transmembrane</keyword>
<keyword evidence="2" id="KW-0472">Membrane</keyword>
<evidence type="ECO:0000256" key="2">
    <source>
        <dbReference type="SAM" id="Phobius"/>
    </source>
</evidence>
<accession>A0ABR1V992</accession>
<evidence type="ECO:0000256" key="1">
    <source>
        <dbReference type="SAM" id="MobiDB-lite"/>
    </source>
</evidence>
<evidence type="ECO:0008006" key="5">
    <source>
        <dbReference type="Google" id="ProtNLM"/>
    </source>
</evidence>
<feature type="compositionally biased region" description="Basic and acidic residues" evidence="1">
    <location>
        <begin position="218"/>
        <end position="233"/>
    </location>
</feature>
<dbReference type="Proteomes" id="UP001446871">
    <property type="component" value="Unassembled WGS sequence"/>
</dbReference>
<reference evidence="3 4" key="1">
    <citation type="submission" date="2023-01" db="EMBL/GenBank/DDBJ databases">
        <title>Analysis of 21 Apiospora genomes using comparative genomics revels a genus with tremendous synthesis potential of carbohydrate active enzymes and secondary metabolites.</title>
        <authorList>
            <person name="Sorensen T."/>
        </authorList>
    </citation>
    <scope>NUCLEOTIDE SEQUENCE [LARGE SCALE GENOMIC DNA]</scope>
    <source>
        <strain evidence="3 4">CBS 83171</strain>
    </source>
</reference>
<name>A0ABR1V992_9PEZI</name>
<comment type="caution">
    <text evidence="3">The sequence shown here is derived from an EMBL/GenBank/DDBJ whole genome shotgun (WGS) entry which is preliminary data.</text>
</comment>
<sequence>MANDGSLPTPFVTNQACETKMAHVYKVSPYLLQGPPLDYIRQQKFQCKIQPGNSNGWTLGCETVLSRATWTLTSVIWESSRTTPVETIHTGPSGGMINAYSVQLRYVAARETPGSTSTPTPSSETDGDSAAELQTGAAIGIGIGVTLAFVALVAAAVFIFVWMRRRQRNRKRSAEPASSLSPTKPEAHSDVPVSSAPSPPHDFVPNYQYTRALGYELDAREPAPEFPVDRHNTPEMPAQSPRGFRS</sequence>
<feature type="region of interest" description="Disordered" evidence="1">
    <location>
        <begin position="170"/>
        <end position="206"/>
    </location>
</feature>
<feature type="transmembrane region" description="Helical" evidence="2">
    <location>
        <begin position="137"/>
        <end position="163"/>
    </location>
</feature>
<proteinExistence type="predicted"/>
<keyword evidence="4" id="KW-1185">Reference proteome</keyword>
<evidence type="ECO:0000313" key="3">
    <source>
        <dbReference type="EMBL" id="KAK8067756.1"/>
    </source>
</evidence>